<feature type="domain" description="Rhodopsin" evidence="8">
    <location>
        <begin position="72"/>
        <end position="291"/>
    </location>
</feature>
<feature type="transmembrane region" description="Helical" evidence="7">
    <location>
        <begin position="155"/>
        <end position="174"/>
    </location>
</feature>
<gene>
    <name evidence="9" type="ORF">CSOL1703_00014712</name>
</gene>
<keyword evidence="10" id="KW-1185">Reference proteome</keyword>
<feature type="compositionally biased region" description="Polar residues" evidence="6">
    <location>
        <begin position="351"/>
        <end position="360"/>
    </location>
</feature>
<evidence type="ECO:0000313" key="9">
    <source>
        <dbReference type="EMBL" id="CAH0051389.1"/>
    </source>
</evidence>
<evidence type="ECO:0000256" key="7">
    <source>
        <dbReference type="SAM" id="Phobius"/>
    </source>
</evidence>
<accession>A0A9N9Z9R4</accession>
<feature type="transmembrane region" description="Helical" evidence="7">
    <location>
        <begin position="196"/>
        <end position="220"/>
    </location>
</feature>
<dbReference type="GO" id="GO:0016020">
    <property type="term" value="C:membrane"/>
    <property type="evidence" value="ECO:0007669"/>
    <property type="project" value="UniProtKB-SubCell"/>
</dbReference>
<reference evidence="9" key="1">
    <citation type="submission" date="2021-10" db="EMBL/GenBank/DDBJ databases">
        <authorList>
            <person name="Piombo E."/>
        </authorList>
    </citation>
    <scope>NUCLEOTIDE SEQUENCE</scope>
</reference>
<feature type="compositionally biased region" description="Polar residues" evidence="6">
    <location>
        <begin position="433"/>
        <end position="446"/>
    </location>
</feature>
<feature type="compositionally biased region" description="Polar residues" evidence="6">
    <location>
        <begin position="330"/>
        <end position="344"/>
    </location>
</feature>
<feature type="transmembrane region" description="Helical" evidence="7">
    <location>
        <begin position="232"/>
        <end position="251"/>
    </location>
</feature>
<evidence type="ECO:0000256" key="3">
    <source>
        <dbReference type="ARBA" id="ARBA00022989"/>
    </source>
</evidence>
<dbReference type="AlphaFoldDB" id="A0A9N9Z9R4"/>
<feature type="transmembrane region" description="Helical" evidence="7">
    <location>
        <begin position="39"/>
        <end position="58"/>
    </location>
</feature>
<dbReference type="PANTHER" id="PTHR33048">
    <property type="entry name" value="PTH11-LIKE INTEGRAL MEMBRANE PROTEIN (AFU_ORTHOLOGUE AFUA_5G11245)"/>
    <property type="match status" value="1"/>
</dbReference>
<evidence type="ECO:0000256" key="4">
    <source>
        <dbReference type="ARBA" id="ARBA00023136"/>
    </source>
</evidence>
<feature type="region of interest" description="Disordered" evidence="6">
    <location>
        <begin position="330"/>
        <end position="394"/>
    </location>
</feature>
<keyword evidence="4 7" id="KW-0472">Membrane</keyword>
<dbReference type="Proteomes" id="UP000775872">
    <property type="component" value="Unassembled WGS sequence"/>
</dbReference>
<dbReference type="InterPro" id="IPR049326">
    <property type="entry name" value="Rhodopsin_dom_fungi"/>
</dbReference>
<name>A0A9N9Z9R4_9HYPO</name>
<dbReference type="EMBL" id="CABFOC020000040">
    <property type="protein sequence ID" value="CAH0051389.1"/>
    <property type="molecule type" value="Genomic_DNA"/>
</dbReference>
<dbReference type="Pfam" id="PF20684">
    <property type="entry name" value="Fung_rhodopsin"/>
    <property type="match status" value="1"/>
</dbReference>
<evidence type="ECO:0000256" key="2">
    <source>
        <dbReference type="ARBA" id="ARBA00022692"/>
    </source>
</evidence>
<sequence>MDILVLLEGRVAPGLNGGAAPPPPGVIPNFENPPDAGRIATIAVFAVCYPLSTALFATRIYSKIVIIRQLVLEDVIRHGMGYHTWDVAPDEYAKMLEVVFMLLFTAAYWMLITSKWVYITSILYEPAAYFTKVTLLLLLARVFAVNTKVSKGIHYFNVALLIAYIPLLSVKIALCQPIQGFWKQGVEGKCLDLREILIVDVAFAIATDTLIFIIPIPLIWQLRTPWIRRIKIVLFLGAGGAATAFTVYRLVILNNGTDVAATFAMLDLLTMLELTIGLVCSCLPAANILIDRIRRPPRPANSPRTGRFNRRENGKRIPFTWNWLEVTLPDEQSQSGRSERQLSATEDGGLSTHNATTVESQPERTRTYSNAEETQERIEFNDSENILHQGDGDNMPSNGRCSPCGDNSACNGHREGWLCSCAHRDRDRDRGLANQQEDPSISLNRNSEGEKSRVVSSKLADISGQRQWDYIFDGRSNSHPPATGT</sequence>
<evidence type="ECO:0000313" key="10">
    <source>
        <dbReference type="Proteomes" id="UP000775872"/>
    </source>
</evidence>
<feature type="transmembrane region" description="Helical" evidence="7">
    <location>
        <begin position="98"/>
        <end position="120"/>
    </location>
</feature>
<dbReference type="OrthoDB" id="4682787at2759"/>
<feature type="region of interest" description="Disordered" evidence="6">
    <location>
        <begin position="430"/>
        <end position="460"/>
    </location>
</feature>
<evidence type="ECO:0000256" key="5">
    <source>
        <dbReference type="ARBA" id="ARBA00038359"/>
    </source>
</evidence>
<evidence type="ECO:0000259" key="8">
    <source>
        <dbReference type="Pfam" id="PF20684"/>
    </source>
</evidence>
<organism evidence="9 10">
    <name type="scientific">Clonostachys solani</name>
    <dbReference type="NCBI Taxonomy" id="160281"/>
    <lineage>
        <taxon>Eukaryota</taxon>
        <taxon>Fungi</taxon>
        <taxon>Dikarya</taxon>
        <taxon>Ascomycota</taxon>
        <taxon>Pezizomycotina</taxon>
        <taxon>Sordariomycetes</taxon>
        <taxon>Hypocreomycetidae</taxon>
        <taxon>Hypocreales</taxon>
        <taxon>Bionectriaceae</taxon>
        <taxon>Clonostachys</taxon>
    </lineage>
</organism>
<evidence type="ECO:0000256" key="6">
    <source>
        <dbReference type="SAM" id="MobiDB-lite"/>
    </source>
</evidence>
<protein>
    <recommendedName>
        <fullName evidence="8">Rhodopsin domain-containing protein</fullName>
    </recommendedName>
</protein>
<dbReference type="InterPro" id="IPR052337">
    <property type="entry name" value="SAT4-like"/>
</dbReference>
<dbReference type="PANTHER" id="PTHR33048:SF108">
    <property type="entry name" value="INTEGRAL MEMBRANE PROTEIN"/>
    <property type="match status" value="1"/>
</dbReference>
<feature type="transmembrane region" description="Helical" evidence="7">
    <location>
        <begin position="271"/>
        <end position="290"/>
    </location>
</feature>
<comment type="subcellular location">
    <subcellularLocation>
        <location evidence="1">Membrane</location>
        <topology evidence="1">Multi-pass membrane protein</topology>
    </subcellularLocation>
</comment>
<evidence type="ECO:0000256" key="1">
    <source>
        <dbReference type="ARBA" id="ARBA00004141"/>
    </source>
</evidence>
<keyword evidence="2 7" id="KW-0812">Transmembrane</keyword>
<comment type="similarity">
    <text evidence="5">Belongs to the SAT4 family.</text>
</comment>
<comment type="caution">
    <text evidence="9">The sequence shown here is derived from an EMBL/GenBank/DDBJ whole genome shotgun (WGS) entry which is preliminary data.</text>
</comment>
<proteinExistence type="inferred from homology"/>
<keyword evidence="3 7" id="KW-1133">Transmembrane helix</keyword>
<feature type="transmembrane region" description="Helical" evidence="7">
    <location>
        <begin position="126"/>
        <end position="143"/>
    </location>
</feature>